<dbReference type="InterPro" id="IPR008979">
    <property type="entry name" value="Galactose-bd-like_sf"/>
</dbReference>
<evidence type="ECO:0000313" key="1">
    <source>
        <dbReference type="EMBL" id="OZY84238.1"/>
    </source>
</evidence>
<dbReference type="EMBL" id="NHNI01000002">
    <property type="protein sequence ID" value="OZY84238.1"/>
    <property type="molecule type" value="Genomic_DNA"/>
</dbReference>
<accession>A0A266Q2Z3</accession>
<proteinExistence type="predicted"/>
<protein>
    <recommendedName>
        <fullName evidence="3">CBM11 domain-containing protein</fullName>
    </recommendedName>
</protein>
<sequence>MSAYEQNYANASDNYENTDGEAGKAVRFGIVQSNDPGRDKVLDIKYLDAPEYYGAAQILAPESQGNGFDMSEYAHGKVVFDMKVISHGTKGSALEFTIECTWPCASTPKFIKADVLNEWETYEFSVAEMIERGLDIQHLSLGFMVMPTWAKQDGVHFQLDNIRWVKGEPPATQETVCYANFFDDVWVKDTQGVGVSIVGDSGMFVPDNQRYLTTGVKPWVTANPDWSVMNGTWFYWMSGVMDYLTGELLDPDALSNCSGSGTLSLEIYTPAALVEDGNMTFTLYFLDKDNFVRSLNSDVFSVSDMKSDDWNKVSVPLTTAYANLKYVGIRIDATQVSPSLISPPFYIDNIVIRK</sequence>
<dbReference type="AlphaFoldDB" id="A0A266Q2Z3"/>
<comment type="caution">
    <text evidence="1">The sequence shown here is derived from an EMBL/GenBank/DDBJ whole genome shotgun (WGS) entry which is preliminary data.</text>
</comment>
<dbReference type="Gene3D" id="2.60.120.260">
    <property type="entry name" value="Galactose-binding domain-like"/>
    <property type="match status" value="1"/>
</dbReference>
<organism evidence="1 2">
    <name type="scientific">Cellvibrio mixtus</name>
    <dbReference type="NCBI Taxonomy" id="39650"/>
    <lineage>
        <taxon>Bacteria</taxon>
        <taxon>Pseudomonadati</taxon>
        <taxon>Pseudomonadota</taxon>
        <taxon>Gammaproteobacteria</taxon>
        <taxon>Cellvibrionales</taxon>
        <taxon>Cellvibrionaceae</taxon>
        <taxon>Cellvibrio</taxon>
    </lineage>
</organism>
<gene>
    <name evidence="1" type="ORF">CBP51_13500</name>
</gene>
<keyword evidence="2" id="KW-1185">Reference proteome</keyword>
<dbReference type="Proteomes" id="UP000216101">
    <property type="component" value="Unassembled WGS sequence"/>
</dbReference>
<dbReference type="RefSeq" id="WP_094985366.1">
    <property type="nucleotide sequence ID" value="NZ_NHNI01000002.1"/>
</dbReference>
<reference evidence="2" key="1">
    <citation type="submission" date="2017-05" db="EMBL/GenBank/DDBJ databases">
        <authorList>
            <person name="Barney B.M."/>
        </authorList>
    </citation>
    <scope>NUCLEOTIDE SEQUENCE [LARGE SCALE GENOMIC DNA]</scope>
    <source>
        <strain evidence="2">PSBB022</strain>
    </source>
</reference>
<evidence type="ECO:0008006" key="3">
    <source>
        <dbReference type="Google" id="ProtNLM"/>
    </source>
</evidence>
<name>A0A266Q2Z3_9GAMM</name>
<dbReference type="Gene3D" id="2.60.120.430">
    <property type="entry name" value="Galactose-binding lectin"/>
    <property type="match status" value="1"/>
</dbReference>
<evidence type="ECO:0000313" key="2">
    <source>
        <dbReference type="Proteomes" id="UP000216101"/>
    </source>
</evidence>
<dbReference type="SUPFAM" id="SSF49785">
    <property type="entry name" value="Galactose-binding domain-like"/>
    <property type="match status" value="1"/>
</dbReference>